<feature type="disulfide bond" evidence="9">
    <location>
        <begin position="397"/>
        <end position="461"/>
    </location>
</feature>
<comment type="caution">
    <text evidence="9">Lacks conserved residue(s) required for the propagation of feature annotation.</text>
</comment>
<evidence type="ECO:0000256" key="3">
    <source>
        <dbReference type="ARBA" id="ARBA00023157"/>
    </source>
</evidence>
<keyword evidence="12" id="KW-1185">Reference proteome</keyword>
<dbReference type="PANTHER" id="PTHR19331:SF487">
    <property type="entry name" value="SOLUBLE SCAVENGER RECEPTOR CYSTEINE-RICH DOMAIN-CONTAINING PROTEIN SSC5D"/>
    <property type="match status" value="1"/>
</dbReference>
<evidence type="ECO:0000256" key="4">
    <source>
        <dbReference type="ARBA" id="ARBA00023170"/>
    </source>
</evidence>
<gene>
    <name evidence="11" type="primary">Dmbt1_1</name>
    <name evidence="11" type="ORF">CRYSOU_R02996</name>
</gene>
<dbReference type="PROSITE" id="PS00420">
    <property type="entry name" value="SRCR_1"/>
    <property type="match status" value="3"/>
</dbReference>
<feature type="disulfide bond" evidence="9">
    <location>
        <begin position="182"/>
        <end position="246"/>
    </location>
</feature>
<dbReference type="SMART" id="SM00202">
    <property type="entry name" value="SR"/>
    <property type="match status" value="4"/>
</dbReference>
<name>A0A7K4K4A3_9AVES</name>
<feature type="disulfide bond" evidence="9">
    <location>
        <begin position="116"/>
        <end position="126"/>
    </location>
</feature>
<organism evidence="11 12">
    <name type="scientific">Crypturellus soui</name>
    <dbReference type="NCBI Taxonomy" id="458187"/>
    <lineage>
        <taxon>Eukaryota</taxon>
        <taxon>Metazoa</taxon>
        <taxon>Chordata</taxon>
        <taxon>Craniata</taxon>
        <taxon>Vertebrata</taxon>
        <taxon>Euteleostomi</taxon>
        <taxon>Archelosauria</taxon>
        <taxon>Archosauria</taxon>
        <taxon>Dinosauria</taxon>
        <taxon>Saurischia</taxon>
        <taxon>Theropoda</taxon>
        <taxon>Coelurosauria</taxon>
        <taxon>Aves</taxon>
        <taxon>Palaeognathae</taxon>
        <taxon>Tinamiformes</taxon>
        <taxon>Tinamidae</taxon>
        <taxon>Crypturellus</taxon>
    </lineage>
</organism>
<feature type="domain" description="SRCR" evidence="10">
    <location>
        <begin position="157"/>
        <end position="257"/>
    </location>
</feature>
<evidence type="ECO:0000256" key="6">
    <source>
        <dbReference type="ARBA" id="ARBA00058074"/>
    </source>
</evidence>
<evidence type="ECO:0000313" key="11">
    <source>
        <dbReference type="EMBL" id="NWI11099.1"/>
    </source>
</evidence>
<comment type="caution">
    <text evidence="11">The sequence shown here is derived from an EMBL/GenBank/DDBJ whole genome shotgun (WGS) entry which is preliminary data.</text>
</comment>
<feature type="disulfide bond" evidence="9">
    <location>
        <begin position="410"/>
        <end position="471"/>
    </location>
</feature>
<dbReference type="Pfam" id="PF00530">
    <property type="entry name" value="SRCR"/>
    <property type="match status" value="5"/>
</dbReference>
<evidence type="ECO:0000256" key="7">
    <source>
        <dbReference type="ARBA" id="ARBA00064153"/>
    </source>
</evidence>
<dbReference type="GO" id="GO:0016020">
    <property type="term" value="C:membrane"/>
    <property type="evidence" value="ECO:0007669"/>
    <property type="project" value="InterPro"/>
</dbReference>
<dbReference type="Proteomes" id="UP000545332">
    <property type="component" value="Unassembled WGS sequence"/>
</dbReference>
<proteinExistence type="predicted"/>
<feature type="domain" description="SRCR" evidence="10">
    <location>
        <begin position="47"/>
        <end position="147"/>
    </location>
</feature>
<accession>A0A7K4K4A3</accession>
<evidence type="ECO:0000313" key="12">
    <source>
        <dbReference type="Proteomes" id="UP000545332"/>
    </source>
</evidence>
<evidence type="ECO:0000256" key="8">
    <source>
        <dbReference type="ARBA" id="ARBA00069168"/>
    </source>
</evidence>
<feature type="disulfide bond" evidence="9">
    <location>
        <begin position="226"/>
        <end position="236"/>
    </location>
</feature>
<dbReference type="AlphaFoldDB" id="A0A7K4K4A3"/>
<feature type="disulfide bond" evidence="9">
    <location>
        <begin position="195"/>
        <end position="256"/>
    </location>
</feature>
<feature type="disulfide bond" evidence="9">
    <location>
        <begin position="85"/>
        <end position="146"/>
    </location>
</feature>
<keyword evidence="4" id="KW-0675">Receptor</keyword>
<evidence type="ECO:0000256" key="9">
    <source>
        <dbReference type="PROSITE-ProRule" id="PRU00196"/>
    </source>
</evidence>
<evidence type="ECO:0000256" key="5">
    <source>
        <dbReference type="ARBA" id="ARBA00023180"/>
    </source>
</evidence>
<dbReference type="SUPFAM" id="SSF56487">
    <property type="entry name" value="SRCR-like"/>
    <property type="match status" value="5"/>
</dbReference>
<feature type="disulfide bond" evidence="9">
    <location>
        <begin position="2"/>
        <end position="12"/>
    </location>
</feature>
<dbReference type="FunFam" id="3.10.250.10:FF:000002">
    <property type="entry name" value="Scavenger receptor cysteine-rich type 1 protein M130"/>
    <property type="match status" value="2"/>
</dbReference>
<feature type="disulfide bond" evidence="9">
    <location>
        <begin position="72"/>
        <end position="136"/>
    </location>
</feature>
<comment type="function">
    <text evidence="6">Binds to extracellular matrix proteins. Binds to pathogen-associated molecular patterns (PAMPs) present on the cell walls of Gram-positive and Gram-negative bacteria and fungi, behaving as a pattern recognition receptor (PRR). Induces bacterial and fungal aggregation and subsequent inhibition of PAMP-induced cytokine release. Does not possess intrinsic bactericidal activity. May play a role in the innate defense and homeostasis of certain epithelial surfaces.</text>
</comment>
<comment type="subunit">
    <text evidence="7">Interacts with LGALS1 and laminin.</text>
</comment>
<feature type="disulfide bond" evidence="9">
    <location>
        <begin position="441"/>
        <end position="451"/>
    </location>
</feature>
<keyword evidence="2" id="KW-0677">Repeat</keyword>
<evidence type="ECO:0000256" key="2">
    <source>
        <dbReference type="ARBA" id="ARBA00022737"/>
    </source>
</evidence>
<keyword evidence="1" id="KW-0732">Signal</keyword>
<dbReference type="OrthoDB" id="536948at2759"/>
<keyword evidence="3 9" id="KW-1015">Disulfide bond</keyword>
<dbReference type="PROSITE" id="PS50287">
    <property type="entry name" value="SRCR_2"/>
    <property type="match status" value="5"/>
</dbReference>
<dbReference type="InterPro" id="IPR001190">
    <property type="entry name" value="SRCR"/>
</dbReference>
<dbReference type="PRINTS" id="PR00258">
    <property type="entry name" value="SPERACTRCPTR"/>
</dbReference>
<protein>
    <recommendedName>
        <fullName evidence="8">Soluble scavenger receptor cysteine-rich domain-containing protein SSC5D</fullName>
    </recommendedName>
</protein>
<evidence type="ECO:0000256" key="1">
    <source>
        <dbReference type="ARBA" id="ARBA00022729"/>
    </source>
</evidence>
<keyword evidence="5" id="KW-0325">Glycoprotein</keyword>
<dbReference type="EMBL" id="VWPX01004512">
    <property type="protein sequence ID" value="NWI11099.1"/>
    <property type="molecule type" value="Genomic_DNA"/>
</dbReference>
<dbReference type="InterPro" id="IPR036772">
    <property type="entry name" value="SRCR-like_dom_sf"/>
</dbReference>
<dbReference type="Gene3D" id="3.10.250.10">
    <property type="entry name" value="SRCR-like domain"/>
    <property type="match status" value="5"/>
</dbReference>
<feature type="disulfide bond" evidence="9">
    <location>
        <begin position="335"/>
        <end position="345"/>
    </location>
</feature>
<feature type="domain" description="SRCR" evidence="10">
    <location>
        <begin position="1"/>
        <end position="33"/>
    </location>
</feature>
<feature type="domain" description="SRCR" evidence="10">
    <location>
        <begin position="372"/>
        <end position="472"/>
    </location>
</feature>
<sequence length="475" mass="49699">QCRGSEASLAACRAKPWGVHDCSHRNDAGVVCAGTSFPTAFSMPSAVRLANGPGRCSGRVEVLHDGRWGRICADGWDLRDAEVLCRELGCGAALAAPGSARFGHGRGPVWLDGVNCSGTEEALSQCPAEPWGVRNCGHAEDAAVVCAGILDRDPTAVRLVDGPGRCSGRLEVLHERRWDRVCADGWDLPDADVVCWQLGCGAALAAPRSAPSGRRYGPFWLHGVRCTGSEAALSECPAEPWGRRNCSRGWEAAVVCAGNRHPCQPPPLRLVNGSSPCAGRLEVLHNHAWGSVCAQGWHVQDAQVLCRQLGCGVALSAPRVAHLWRGHLWLDGVNCSGTEDALSECPMGSWGPHACAQGEGAAVVCSGALLDLKLVNGSSPCAGRLEVLHNHAWGSVCAQGWHVQDAQVLCRQLGCGAALSAPGKAGFGHGQGPMWLANLSCSGTEAALSECPGTPWGVQQCQHGEDVSVECAGNP</sequence>
<feature type="domain" description="SRCR" evidence="10">
    <location>
        <begin position="268"/>
        <end position="366"/>
    </location>
</feature>
<evidence type="ECO:0000259" key="10">
    <source>
        <dbReference type="PROSITE" id="PS50287"/>
    </source>
</evidence>
<reference evidence="11 12" key="1">
    <citation type="submission" date="2019-09" db="EMBL/GenBank/DDBJ databases">
        <title>Bird 10,000 Genomes (B10K) Project - Family phase.</title>
        <authorList>
            <person name="Zhang G."/>
        </authorList>
    </citation>
    <scope>NUCLEOTIDE SEQUENCE [LARGE SCALE GENOMIC DNA]</scope>
    <source>
        <strain evidence="11">B10K-MSB-42743</strain>
        <tissue evidence="11">Heart</tissue>
    </source>
</reference>
<feature type="non-terminal residue" evidence="11">
    <location>
        <position position="1"/>
    </location>
</feature>
<feature type="non-terminal residue" evidence="11">
    <location>
        <position position="475"/>
    </location>
</feature>
<dbReference type="PANTHER" id="PTHR19331">
    <property type="entry name" value="SCAVENGER RECEPTOR DOMAIN-CONTAINING"/>
    <property type="match status" value="1"/>
</dbReference>
<dbReference type="FunFam" id="3.10.250.10:FF:000007">
    <property type="entry name" value="Soluble scavenger receptor cysteine-rich domain-containing protein SSC5D"/>
    <property type="match status" value="2"/>
</dbReference>